<organism evidence="3 4">
    <name type="scientific">Athelia psychrophila</name>
    <dbReference type="NCBI Taxonomy" id="1759441"/>
    <lineage>
        <taxon>Eukaryota</taxon>
        <taxon>Fungi</taxon>
        <taxon>Dikarya</taxon>
        <taxon>Basidiomycota</taxon>
        <taxon>Agaricomycotina</taxon>
        <taxon>Agaricomycetes</taxon>
        <taxon>Agaricomycetidae</taxon>
        <taxon>Atheliales</taxon>
        <taxon>Atheliaceae</taxon>
        <taxon>Athelia</taxon>
    </lineage>
</organism>
<dbReference type="AlphaFoldDB" id="A0A167TXG4"/>
<gene>
    <name evidence="3" type="ORF">FIBSPDRAFT_879500</name>
    <name evidence="2" type="ORF">FIBSPDRAFT_880551</name>
    <name evidence="1" type="ORF">FIBSPDRAFT_880552</name>
</gene>
<keyword evidence="4" id="KW-1185">Reference proteome</keyword>
<dbReference type="EMBL" id="KV418954">
    <property type="protein sequence ID" value="KZP02128.1"/>
    <property type="molecule type" value="Genomic_DNA"/>
</dbReference>
<evidence type="ECO:0000313" key="2">
    <source>
        <dbReference type="EMBL" id="KZP02128.1"/>
    </source>
</evidence>
<dbReference type="EMBL" id="KV418083">
    <property type="protein sequence ID" value="KZP03382.1"/>
    <property type="molecule type" value="Genomic_DNA"/>
</dbReference>
<accession>A0A167TXG4</accession>
<protein>
    <submittedName>
        <fullName evidence="3">Uncharacterized protein</fullName>
    </submittedName>
</protein>
<evidence type="ECO:0000313" key="4">
    <source>
        <dbReference type="Proteomes" id="UP000076532"/>
    </source>
</evidence>
<proteinExistence type="predicted"/>
<dbReference type="EMBL" id="KV418955">
    <property type="protein sequence ID" value="KZP02126.1"/>
    <property type="molecule type" value="Genomic_DNA"/>
</dbReference>
<evidence type="ECO:0000313" key="1">
    <source>
        <dbReference type="EMBL" id="KZP02126.1"/>
    </source>
</evidence>
<dbReference type="Proteomes" id="UP000076532">
    <property type="component" value="Unassembled WGS sequence"/>
</dbReference>
<evidence type="ECO:0000313" key="3">
    <source>
        <dbReference type="EMBL" id="KZP03382.1"/>
    </source>
</evidence>
<sequence>MAWKWDEVSLMGKNANIAIDSPEQIFKTNKAAPVLVGTGSLRRLQLSIAPLFDL</sequence>
<reference evidence="3 4" key="1">
    <citation type="journal article" date="2016" name="Mol. Biol. Evol.">
        <title>Comparative Genomics of Early-Diverging Mushroom-Forming Fungi Provides Insights into the Origins of Lignocellulose Decay Capabilities.</title>
        <authorList>
            <person name="Nagy L.G."/>
            <person name="Riley R."/>
            <person name="Tritt A."/>
            <person name="Adam C."/>
            <person name="Daum C."/>
            <person name="Floudas D."/>
            <person name="Sun H."/>
            <person name="Yadav J.S."/>
            <person name="Pangilinan J."/>
            <person name="Larsson K.H."/>
            <person name="Matsuura K."/>
            <person name="Barry K."/>
            <person name="Labutti K."/>
            <person name="Kuo R."/>
            <person name="Ohm R.A."/>
            <person name="Bhattacharya S.S."/>
            <person name="Shirouzu T."/>
            <person name="Yoshinaga Y."/>
            <person name="Martin F.M."/>
            <person name="Grigoriev I.V."/>
            <person name="Hibbett D.S."/>
        </authorList>
    </citation>
    <scope>NUCLEOTIDE SEQUENCE [LARGE SCALE GENOMIC DNA]</scope>
    <source>
        <strain evidence="3 4">CBS 109695</strain>
    </source>
</reference>
<name>A0A167TXG4_9AGAM</name>